<proteinExistence type="predicted"/>
<evidence type="ECO:0000256" key="1">
    <source>
        <dbReference type="SAM" id="SignalP"/>
    </source>
</evidence>
<dbReference type="EMBL" id="JAQQAF010000003">
    <property type="protein sequence ID" value="KAJ8500450.1"/>
    <property type="molecule type" value="Genomic_DNA"/>
</dbReference>
<dbReference type="CDD" id="cd02120">
    <property type="entry name" value="PA_subtilisin_like"/>
    <property type="match status" value="1"/>
</dbReference>
<evidence type="ECO:0000313" key="3">
    <source>
        <dbReference type="Proteomes" id="UP001222027"/>
    </source>
</evidence>
<keyword evidence="1" id="KW-0732">Signal</keyword>
<keyword evidence="3" id="KW-1185">Reference proteome</keyword>
<name>A0AAV8Q437_ENSVE</name>
<dbReference type="Proteomes" id="UP001222027">
    <property type="component" value="Unassembled WGS sequence"/>
</dbReference>
<evidence type="ECO:0008006" key="4">
    <source>
        <dbReference type="Google" id="ProtNLM"/>
    </source>
</evidence>
<comment type="caution">
    <text evidence="2">The sequence shown here is derived from an EMBL/GenBank/DDBJ whole genome shotgun (WGS) entry which is preliminary data.</text>
</comment>
<evidence type="ECO:0000313" key="2">
    <source>
        <dbReference type="EMBL" id="KAJ8500450.1"/>
    </source>
</evidence>
<accession>A0AAV8Q437</accession>
<reference evidence="2 3" key="1">
    <citation type="submission" date="2022-12" db="EMBL/GenBank/DDBJ databases">
        <title>Chromosome-scale assembly of the Ensete ventricosum genome.</title>
        <authorList>
            <person name="Dussert Y."/>
            <person name="Stocks J."/>
            <person name="Wendawek A."/>
            <person name="Woldeyes F."/>
            <person name="Nichols R.A."/>
            <person name="Borrell J.S."/>
        </authorList>
    </citation>
    <scope>NUCLEOTIDE SEQUENCE [LARGE SCALE GENOMIC DNA]</scope>
    <source>
        <strain evidence="3">cv. Maze</strain>
        <tissue evidence="2">Seeds</tissue>
    </source>
</reference>
<sequence length="208" mass="22737">MLSSAMAKLLQFIFLVFASLSASAISKQSTEPYVVYMGSRLQDGDHEAQQAAHLQMLSSVIPRQEFLLNVDNEVGMMKWCRSSLTGFFNFILRVPGISWRQNQALFHSNCYPGSLDADKAAGKIIVCVDTDPTVTKRTKKTAAEGAGAKGLILVDEAERGVPFNSGSFPFSEVANDVGAQILKYINSTKRPSAAEAREHSLKPFLSLM</sequence>
<dbReference type="Gene3D" id="3.50.30.30">
    <property type="match status" value="1"/>
</dbReference>
<protein>
    <recommendedName>
        <fullName evidence="4">PA domain-containing protein</fullName>
    </recommendedName>
</protein>
<organism evidence="2 3">
    <name type="scientific">Ensete ventricosum</name>
    <name type="common">Abyssinian banana</name>
    <name type="synonym">Musa ensete</name>
    <dbReference type="NCBI Taxonomy" id="4639"/>
    <lineage>
        <taxon>Eukaryota</taxon>
        <taxon>Viridiplantae</taxon>
        <taxon>Streptophyta</taxon>
        <taxon>Embryophyta</taxon>
        <taxon>Tracheophyta</taxon>
        <taxon>Spermatophyta</taxon>
        <taxon>Magnoliopsida</taxon>
        <taxon>Liliopsida</taxon>
        <taxon>Zingiberales</taxon>
        <taxon>Musaceae</taxon>
        <taxon>Ensete</taxon>
    </lineage>
</organism>
<feature type="signal peptide" evidence="1">
    <location>
        <begin position="1"/>
        <end position="24"/>
    </location>
</feature>
<dbReference type="AlphaFoldDB" id="A0AAV8Q437"/>
<gene>
    <name evidence="2" type="ORF">OPV22_011002</name>
</gene>
<feature type="chain" id="PRO_5043664435" description="PA domain-containing protein" evidence="1">
    <location>
        <begin position="25"/>
        <end position="208"/>
    </location>
</feature>